<protein>
    <submittedName>
        <fullName evidence="2">DcaP-like protein</fullName>
    </submittedName>
</protein>
<reference evidence="2 3" key="1">
    <citation type="submission" date="2016-09" db="EMBL/GenBank/DDBJ databases">
        <authorList>
            <person name="Capua I."/>
            <person name="De Benedictis P."/>
            <person name="Joannis T."/>
            <person name="Lombin L.H."/>
            <person name="Cattoli G."/>
        </authorList>
    </citation>
    <scope>NUCLEOTIDE SEQUENCE [LARGE SCALE GENOMIC DNA]</scope>
    <source>
        <strain evidence="2 3">ANC 4671</strain>
    </source>
</reference>
<dbReference type="InterPro" id="IPR045748">
    <property type="entry name" value="DcaP"/>
</dbReference>
<dbReference type="SUPFAM" id="SSF56935">
    <property type="entry name" value="Porins"/>
    <property type="match status" value="1"/>
</dbReference>
<dbReference type="STRING" id="1262585.BJI46_13130"/>
<organism evidence="2 3">
    <name type="scientific">Acinetobacter qingfengensis</name>
    <dbReference type="NCBI Taxonomy" id="1262585"/>
    <lineage>
        <taxon>Bacteria</taxon>
        <taxon>Pseudomonadati</taxon>
        <taxon>Pseudomonadota</taxon>
        <taxon>Gammaproteobacteria</taxon>
        <taxon>Moraxellales</taxon>
        <taxon>Moraxellaceae</taxon>
        <taxon>Acinetobacter</taxon>
    </lineage>
</organism>
<evidence type="ECO:0000313" key="2">
    <source>
        <dbReference type="EMBL" id="OEY95153.1"/>
    </source>
</evidence>
<sequence>MKLALNQKGFVKKAIAVAVVTSAIQFVHAGPEQSQSEIEQLRAEVAELRALVQQQQNVQRVTPPPAPPTAPAVRFDPKDLKVTTQKGAEVKLYGFVRGDANYIIEGSDTDFNGVASSTGAAKDKLRATAQTTRLGLDFNTPVGDGNKVGGKIEVDFGGTNEALRIRHAYLTYNNWLFGQTTSNFLSNHAPEMLDYGTNVGGGTSRIPQVRYGFNLAPATKAFVALEEGQSSESYLNGSTVATRDLKYKLPVLTAKLTQGFAQGKGQASVRGLVEQYDLAAGTGSNGSDKTGWGLAIGADYQISPELKVFGDYSHVKGDNKYLYASNTAATIVNGQAEQNEFDTFQAGLTYKILPNLRTTLAYGGMYADDSNAYANQLRTYEIAGYGNANKEVRHAWINLVYTPAKPIDLGIEYVDGQRKTFDGKKYDDNRVGLMAKYSF</sequence>
<accession>A0A1E7R7C3</accession>
<dbReference type="OrthoDB" id="190887at2"/>
<evidence type="ECO:0000256" key="1">
    <source>
        <dbReference type="SAM" id="SignalP"/>
    </source>
</evidence>
<name>A0A1E7R7C3_9GAMM</name>
<dbReference type="EMBL" id="MKKK01000028">
    <property type="protein sequence ID" value="OEY95153.1"/>
    <property type="molecule type" value="Genomic_DNA"/>
</dbReference>
<dbReference type="AlphaFoldDB" id="A0A1E7R7C3"/>
<proteinExistence type="predicted"/>
<dbReference type="Gene3D" id="2.40.160.10">
    <property type="entry name" value="Porin"/>
    <property type="match status" value="1"/>
</dbReference>
<gene>
    <name evidence="2" type="ORF">BJI46_13130</name>
</gene>
<keyword evidence="3" id="KW-1185">Reference proteome</keyword>
<comment type="caution">
    <text evidence="2">The sequence shown here is derived from an EMBL/GenBank/DDBJ whole genome shotgun (WGS) entry which is preliminary data.</text>
</comment>
<feature type="chain" id="PRO_5043144595" evidence="1">
    <location>
        <begin position="30"/>
        <end position="439"/>
    </location>
</feature>
<dbReference type="Pfam" id="PF19577">
    <property type="entry name" value="DcaP"/>
    <property type="match status" value="1"/>
</dbReference>
<dbReference type="RefSeq" id="WP_070070079.1">
    <property type="nucleotide sequence ID" value="NZ_MKKK01000028.1"/>
</dbReference>
<feature type="signal peptide" evidence="1">
    <location>
        <begin position="1"/>
        <end position="29"/>
    </location>
</feature>
<dbReference type="InterPro" id="IPR023614">
    <property type="entry name" value="Porin_dom_sf"/>
</dbReference>
<dbReference type="Proteomes" id="UP000185895">
    <property type="component" value="Unassembled WGS sequence"/>
</dbReference>
<keyword evidence="1" id="KW-0732">Signal</keyword>
<evidence type="ECO:0000313" key="3">
    <source>
        <dbReference type="Proteomes" id="UP000185895"/>
    </source>
</evidence>